<evidence type="ECO:0000256" key="11">
    <source>
        <dbReference type="HAMAP-Rule" id="MF_00109"/>
    </source>
</evidence>
<organism evidence="12 13">
    <name type="scientific">Thermoclostridium caenicola</name>
    <dbReference type="NCBI Taxonomy" id="659425"/>
    <lineage>
        <taxon>Bacteria</taxon>
        <taxon>Bacillati</taxon>
        <taxon>Bacillota</taxon>
        <taxon>Clostridia</taxon>
        <taxon>Eubacteriales</taxon>
        <taxon>Oscillospiraceae</taxon>
        <taxon>Thermoclostridium</taxon>
    </lineage>
</organism>
<evidence type="ECO:0000256" key="8">
    <source>
        <dbReference type="ARBA" id="ARBA00022840"/>
    </source>
</evidence>
<evidence type="ECO:0000256" key="5">
    <source>
        <dbReference type="ARBA" id="ARBA00022679"/>
    </source>
</evidence>
<dbReference type="AlphaFoldDB" id="A0A1M6EXQ8"/>
<dbReference type="EC" id="2.7.1.71" evidence="3 11"/>
<keyword evidence="11" id="KW-0479">Metal-binding</keyword>
<keyword evidence="8 11" id="KW-0067">ATP-binding</keyword>
<dbReference type="GO" id="GO:0005829">
    <property type="term" value="C:cytosol"/>
    <property type="evidence" value="ECO:0007669"/>
    <property type="project" value="TreeGrafter"/>
</dbReference>
<dbReference type="PANTHER" id="PTHR21087:SF16">
    <property type="entry name" value="SHIKIMATE KINASE 1, CHLOROPLASTIC"/>
    <property type="match status" value="1"/>
</dbReference>
<evidence type="ECO:0000256" key="7">
    <source>
        <dbReference type="ARBA" id="ARBA00022777"/>
    </source>
</evidence>
<comment type="subcellular location">
    <subcellularLocation>
        <location evidence="11">Cytoplasm</location>
    </subcellularLocation>
</comment>
<keyword evidence="4 11" id="KW-0028">Amino-acid biosynthesis</keyword>
<feature type="binding site" evidence="11">
    <location>
        <position position="15"/>
    </location>
    <ligand>
        <name>Mg(2+)</name>
        <dbReference type="ChEBI" id="CHEBI:18420"/>
    </ligand>
</feature>
<keyword evidence="6 11" id="KW-0547">Nucleotide-binding</keyword>
<dbReference type="GO" id="GO:0008652">
    <property type="term" value="P:amino acid biosynthetic process"/>
    <property type="evidence" value="ECO:0007669"/>
    <property type="project" value="UniProtKB-KW"/>
</dbReference>
<dbReference type="Pfam" id="PF01202">
    <property type="entry name" value="SKI"/>
    <property type="match status" value="1"/>
</dbReference>
<keyword evidence="11" id="KW-0460">Magnesium</keyword>
<comment type="catalytic activity">
    <reaction evidence="10 11">
        <text>shikimate + ATP = 3-phosphoshikimate + ADP + H(+)</text>
        <dbReference type="Rhea" id="RHEA:13121"/>
        <dbReference type="ChEBI" id="CHEBI:15378"/>
        <dbReference type="ChEBI" id="CHEBI:30616"/>
        <dbReference type="ChEBI" id="CHEBI:36208"/>
        <dbReference type="ChEBI" id="CHEBI:145989"/>
        <dbReference type="ChEBI" id="CHEBI:456216"/>
        <dbReference type="EC" id="2.7.1.71"/>
    </reaction>
</comment>
<evidence type="ECO:0000256" key="2">
    <source>
        <dbReference type="ARBA" id="ARBA00006997"/>
    </source>
</evidence>
<dbReference type="InterPro" id="IPR027417">
    <property type="entry name" value="P-loop_NTPase"/>
</dbReference>
<dbReference type="GO" id="GO:0005524">
    <property type="term" value="F:ATP binding"/>
    <property type="evidence" value="ECO:0007669"/>
    <property type="project" value="UniProtKB-UniRule"/>
</dbReference>
<dbReference type="InterPro" id="IPR023000">
    <property type="entry name" value="Shikimate_kinase_CS"/>
</dbReference>
<keyword evidence="13" id="KW-1185">Reference proteome</keyword>
<proteinExistence type="inferred from homology"/>
<dbReference type="PRINTS" id="PR01100">
    <property type="entry name" value="SHIKIMTKNASE"/>
</dbReference>
<comment type="similarity">
    <text evidence="2 11">Belongs to the shikimate kinase family.</text>
</comment>
<reference evidence="12 13" key="1">
    <citation type="submission" date="2016-11" db="EMBL/GenBank/DDBJ databases">
        <authorList>
            <person name="Varghese N."/>
            <person name="Submissions S."/>
        </authorList>
    </citation>
    <scope>NUCLEOTIDE SEQUENCE [LARGE SCALE GENOMIC DNA]</scope>
    <source>
        <strain evidence="12 13">DSM 19027</strain>
    </source>
</reference>
<feature type="binding site" evidence="11">
    <location>
        <position position="55"/>
    </location>
    <ligand>
        <name>substrate</name>
    </ligand>
</feature>
<feature type="binding site" evidence="11">
    <location>
        <position position="77"/>
    </location>
    <ligand>
        <name>substrate</name>
    </ligand>
</feature>
<protein>
    <recommendedName>
        <fullName evidence="3 11">Shikimate kinase</fullName>
        <shortName evidence="11">SK</shortName>
        <ecNumber evidence="3 11">2.7.1.71</ecNumber>
    </recommendedName>
</protein>
<keyword evidence="7 11" id="KW-0418">Kinase</keyword>
<dbReference type="OrthoDB" id="9800332at2"/>
<evidence type="ECO:0000256" key="1">
    <source>
        <dbReference type="ARBA" id="ARBA00004842"/>
    </source>
</evidence>
<keyword evidence="9 11" id="KW-0057">Aromatic amino acid biosynthesis</keyword>
<evidence type="ECO:0000256" key="4">
    <source>
        <dbReference type="ARBA" id="ARBA00022605"/>
    </source>
</evidence>
<feature type="binding site" evidence="11">
    <location>
        <begin position="11"/>
        <end position="16"/>
    </location>
    <ligand>
        <name>ATP</name>
        <dbReference type="ChEBI" id="CHEBI:30616"/>
    </ligand>
</feature>
<feature type="binding site" evidence="11">
    <location>
        <position position="33"/>
    </location>
    <ligand>
        <name>substrate</name>
    </ligand>
</feature>
<name>A0A1M6EXQ8_9FIRM</name>
<feature type="binding site" evidence="11">
    <location>
        <position position="131"/>
    </location>
    <ligand>
        <name>substrate</name>
    </ligand>
</feature>
<comment type="cofactor">
    <cofactor evidence="11">
        <name>Mg(2+)</name>
        <dbReference type="ChEBI" id="CHEBI:18420"/>
    </cofactor>
    <text evidence="11">Binds 1 Mg(2+) ion per subunit.</text>
</comment>
<gene>
    <name evidence="11" type="primary">aroK</name>
    <name evidence="12" type="ORF">SAMN05444373_101433</name>
</gene>
<dbReference type="GO" id="GO:0009073">
    <property type="term" value="P:aromatic amino acid family biosynthetic process"/>
    <property type="evidence" value="ECO:0007669"/>
    <property type="project" value="UniProtKB-KW"/>
</dbReference>
<dbReference type="SUPFAM" id="SSF52540">
    <property type="entry name" value="P-loop containing nucleoside triphosphate hydrolases"/>
    <property type="match status" value="1"/>
</dbReference>
<dbReference type="InterPro" id="IPR031322">
    <property type="entry name" value="Shikimate/glucono_kinase"/>
</dbReference>
<evidence type="ECO:0000313" key="12">
    <source>
        <dbReference type="EMBL" id="SHI90264.1"/>
    </source>
</evidence>
<comment type="subunit">
    <text evidence="11">Monomer.</text>
</comment>
<evidence type="ECO:0000256" key="10">
    <source>
        <dbReference type="ARBA" id="ARBA00048567"/>
    </source>
</evidence>
<dbReference type="GO" id="GO:0009423">
    <property type="term" value="P:chorismate biosynthetic process"/>
    <property type="evidence" value="ECO:0007669"/>
    <property type="project" value="UniProtKB-UniRule"/>
</dbReference>
<dbReference type="RefSeq" id="WP_149678371.1">
    <property type="nucleotide sequence ID" value="NZ_DAONMB010000004.1"/>
</dbReference>
<dbReference type="Proteomes" id="UP000324781">
    <property type="component" value="Unassembled WGS sequence"/>
</dbReference>
<dbReference type="CDD" id="cd00464">
    <property type="entry name" value="SK"/>
    <property type="match status" value="1"/>
</dbReference>
<evidence type="ECO:0000256" key="3">
    <source>
        <dbReference type="ARBA" id="ARBA00012154"/>
    </source>
</evidence>
<dbReference type="EMBL" id="FQZP01000014">
    <property type="protein sequence ID" value="SHI90264.1"/>
    <property type="molecule type" value="Genomic_DNA"/>
</dbReference>
<dbReference type="UniPathway" id="UPA00053">
    <property type="reaction ID" value="UER00088"/>
</dbReference>
<dbReference type="InterPro" id="IPR000623">
    <property type="entry name" value="Shikimate_kinase/TSH1"/>
</dbReference>
<evidence type="ECO:0000313" key="13">
    <source>
        <dbReference type="Proteomes" id="UP000324781"/>
    </source>
</evidence>
<sequence length="168" mass="18684">MKNIVLIGIMGCGKTTVAERLGEELKRPVLDTDALIEKDFGPIPKLFEQGEDYFREVESQIISRVSALEGVIISTGGGAVLREENVKALKKNGIIIFIDRPVDFIVKDIDCSGRPLLKNGPEALRSLAEKRYPIYKACCDYHVVSDNDLSHTIQRIVEILRKDGFIGP</sequence>
<accession>A0A1M6EXQ8</accession>
<comment type="pathway">
    <text evidence="1 11">Metabolic intermediate biosynthesis; chorismate biosynthesis; chorismate from D-erythrose 4-phosphate and phosphoenolpyruvate: step 5/7.</text>
</comment>
<dbReference type="GO" id="GO:0004765">
    <property type="term" value="F:shikimate kinase activity"/>
    <property type="evidence" value="ECO:0007669"/>
    <property type="project" value="UniProtKB-UniRule"/>
</dbReference>
<dbReference type="HAMAP" id="MF_00109">
    <property type="entry name" value="Shikimate_kinase"/>
    <property type="match status" value="1"/>
</dbReference>
<keyword evidence="11" id="KW-0963">Cytoplasm</keyword>
<comment type="caution">
    <text evidence="11">Lacks conserved residue(s) required for the propagation of feature annotation.</text>
</comment>
<evidence type="ECO:0000256" key="9">
    <source>
        <dbReference type="ARBA" id="ARBA00023141"/>
    </source>
</evidence>
<comment type="function">
    <text evidence="11">Catalyzes the specific phosphorylation of the 3-hydroxyl group of shikimic acid using ATP as a cosubstrate.</text>
</comment>
<keyword evidence="5 11" id="KW-0808">Transferase</keyword>
<feature type="binding site" evidence="11">
    <location>
        <position position="114"/>
    </location>
    <ligand>
        <name>ATP</name>
        <dbReference type="ChEBI" id="CHEBI:30616"/>
    </ligand>
</feature>
<dbReference type="Gene3D" id="3.40.50.300">
    <property type="entry name" value="P-loop containing nucleotide triphosphate hydrolases"/>
    <property type="match status" value="1"/>
</dbReference>
<dbReference type="GO" id="GO:0000287">
    <property type="term" value="F:magnesium ion binding"/>
    <property type="evidence" value="ECO:0007669"/>
    <property type="project" value="UniProtKB-UniRule"/>
</dbReference>
<dbReference type="PANTHER" id="PTHR21087">
    <property type="entry name" value="SHIKIMATE KINASE"/>
    <property type="match status" value="1"/>
</dbReference>
<dbReference type="PROSITE" id="PS01128">
    <property type="entry name" value="SHIKIMATE_KINASE"/>
    <property type="match status" value="1"/>
</dbReference>
<evidence type="ECO:0000256" key="6">
    <source>
        <dbReference type="ARBA" id="ARBA00022741"/>
    </source>
</evidence>